<comment type="subcellular location">
    <subcellularLocation>
        <location evidence="1">Cell inner membrane</location>
    </subcellularLocation>
</comment>
<dbReference type="GO" id="GO:0009247">
    <property type="term" value="P:glycolipid biosynthetic process"/>
    <property type="evidence" value="ECO:0007669"/>
    <property type="project" value="UniProtKB-ARBA"/>
</dbReference>
<keyword evidence="5" id="KW-0472">Membrane</keyword>
<sequence>MGKTTKAKREPRRHGGWEDRLADYAIRALVWMAMRLPVRTRLKLVSWIVRRLVAPVIGWPARVRANLAYVWPDLPEAEARRITDQVIDNVARAFIENYDVPEMLERGARAKLTGPGLAAVEQARAEGRPVLLVTAHYGSGECGRCAMVARGYKIGGLIRPMSNPFFNEHYVQNMRDICEPVFEQGRRGTMGLIKHIRDGGMAVLLFDVFDSAGVPIDFLGKPAPTLTSVADIALKTGALVVPYFGIRHPDRYGIDAVLEEPIAHGDPVDMMREATRRLEARIKQDPGQWMWLHRRWKPKRQEKRQRKRAAASM</sequence>
<accession>A0A238L796</accession>
<reference evidence="7 8" key="1">
    <citation type="submission" date="2017-05" db="EMBL/GenBank/DDBJ databases">
        <authorList>
            <person name="Song R."/>
            <person name="Chenine A.L."/>
            <person name="Ruprecht R.M."/>
        </authorList>
    </citation>
    <scope>NUCLEOTIDE SEQUENCE [LARGE SCALE GENOMIC DNA]</scope>
    <source>
        <strain evidence="7 8">CECT 8898</strain>
    </source>
</reference>
<dbReference type="GO" id="GO:0005886">
    <property type="term" value="C:plasma membrane"/>
    <property type="evidence" value="ECO:0007669"/>
    <property type="project" value="UniProtKB-SubCell"/>
</dbReference>
<organism evidence="7 8">
    <name type="scientific">Maliponia aquimaris</name>
    <dbReference type="NCBI Taxonomy" id="1673631"/>
    <lineage>
        <taxon>Bacteria</taxon>
        <taxon>Pseudomonadati</taxon>
        <taxon>Pseudomonadota</taxon>
        <taxon>Alphaproteobacteria</taxon>
        <taxon>Rhodobacterales</taxon>
        <taxon>Paracoccaceae</taxon>
        <taxon>Maliponia</taxon>
    </lineage>
</organism>
<keyword evidence="2" id="KW-1003">Cell membrane</keyword>
<evidence type="ECO:0000256" key="4">
    <source>
        <dbReference type="ARBA" id="ARBA00022679"/>
    </source>
</evidence>
<dbReference type="EMBL" id="FXYF01000031">
    <property type="protein sequence ID" value="SMX50869.1"/>
    <property type="molecule type" value="Genomic_DNA"/>
</dbReference>
<evidence type="ECO:0000256" key="1">
    <source>
        <dbReference type="ARBA" id="ARBA00004533"/>
    </source>
</evidence>
<evidence type="ECO:0000256" key="3">
    <source>
        <dbReference type="ARBA" id="ARBA00022519"/>
    </source>
</evidence>
<evidence type="ECO:0000256" key="5">
    <source>
        <dbReference type="ARBA" id="ARBA00023136"/>
    </source>
</evidence>
<keyword evidence="4 7" id="KW-0808">Transferase</keyword>
<dbReference type="PANTHER" id="PTHR30606">
    <property type="entry name" value="LIPID A BIOSYNTHESIS LAUROYL ACYLTRANSFERASE"/>
    <property type="match status" value="1"/>
</dbReference>
<protein>
    <submittedName>
        <fullName evidence="7">Lipid A biosynthesis lauroyl acyltransferase</fullName>
        <ecNumber evidence="7">2.3.1.-</ecNumber>
    </submittedName>
</protein>
<dbReference type="PANTHER" id="PTHR30606:SF10">
    <property type="entry name" value="PHOSPHATIDYLINOSITOL MANNOSIDE ACYLTRANSFERASE"/>
    <property type="match status" value="1"/>
</dbReference>
<dbReference type="GO" id="GO:0016746">
    <property type="term" value="F:acyltransferase activity"/>
    <property type="evidence" value="ECO:0007669"/>
    <property type="project" value="UniProtKB-KW"/>
</dbReference>
<dbReference type="EC" id="2.3.1.-" evidence="7"/>
<dbReference type="Proteomes" id="UP000207598">
    <property type="component" value="Unassembled WGS sequence"/>
</dbReference>
<keyword evidence="6 7" id="KW-0012">Acyltransferase</keyword>
<dbReference type="Pfam" id="PF03279">
    <property type="entry name" value="Lip_A_acyltrans"/>
    <property type="match status" value="1"/>
</dbReference>
<dbReference type="InterPro" id="IPR004960">
    <property type="entry name" value="LipA_acyltrans"/>
</dbReference>
<evidence type="ECO:0000313" key="7">
    <source>
        <dbReference type="EMBL" id="SMX50869.1"/>
    </source>
</evidence>
<name>A0A238L796_9RHOB</name>
<dbReference type="RefSeq" id="WP_245853639.1">
    <property type="nucleotide sequence ID" value="NZ_FXYF01000031.1"/>
</dbReference>
<gene>
    <name evidence="7" type="primary">htrB</name>
    <name evidence="7" type="ORF">MAA8898_05071</name>
</gene>
<keyword evidence="8" id="KW-1185">Reference proteome</keyword>
<dbReference type="CDD" id="cd07984">
    <property type="entry name" value="LPLAT_LABLAT-like"/>
    <property type="match status" value="1"/>
</dbReference>
<evidence type="ECO:0000256" key="6">
    <source>
        <dbReference type="ARBA" id="ARBA00023315"/>
    </source>
</evidence>
<proteinExistence type="predicted"/>
<keyword evidence="3" id="KW-0997">Cell inner membrane</keyword>
<dbReference type="AlphaFoldDB" id="A0A238L796"/>
<evidence type="ECO:0000313" key="8">
    <source>
        <dbReference type="Proteomes" id="UP000207598"/>
    </source>
</evidence>
<evidence type="ECO:0000256" key="2">
    <source>
        <dbReference type="ARBA" id="ARBA00022475"/>
    </source>
</evidence>